<dbReference type="RefSeq" id="WP_126352736.1">
    <property type="nucleotide sequence ID" value="NZ_JBHSVX010000006.1"/>
</dbReference>
<comment type="caution">
    <text evidence="2">The sequence shown here is derived from an EMBL/GenBank/DDBJ whole genome shotgun (WGS) entry which is preliminary data.</text>
</comment>
<dbReference type="SMART" id="SM00953">
    <property type="entry name" value="RES"/>
    <property type="match status" value="1"/>
</dbReference>
<dbReference type="InterPro" id="IPR014914">
    <property type="entry name" value="RES_dom"/>
</dbReference>
<name>A0A431VQI9_9DEIO</name>
<dbReference type="AlphaFoldDB" id="A0A431VQI9"/>
<protein>
    <submittedName>
        <fullName evidence="2">RES domain-containing protein</fullName>
    </submittedName>
</protein>
<feature type="domain" description="RES" evidence="1">
    <location>
        <begin position="20"/>
        <end position="158"/>
    </location>
</feature>
<reference evidence="2 3" key="1">
    <citation type="submission" date="2018-12" db="EMBL/GenBank/DDBJ databases">
        <title>Deinococcus radiophilus ATCC 27603 genome sequencing and assembly.</title>
        <authorList>
            <person name="Maclea K.S."/>
            <person name="Maynard C.R."/>
        </authorList>
    </citation>
    <scope>NUCLEOTIDE SEQUENCE [LARGE SCALE GENOMIC DNA]</scope>
    <source>
        <strain evidence="2 3">ATCC 27603</strain>
    </source>
</reference>
<gene>
    <name evidence="2" type="ORF">EJ104_10570</name>
</gene>
<evidence type="ECO:0000313" key="2">
    <source>
        <dbReference type="EMBL" id="RTR25488.1"/>
    </source>
</evidence>
<accession>A0A431VQI9</accession>
<dbReference type="OrthoDB" id="9789501at2"/>
<organism evidence="2 3">
    <name type="scientific">Deinococcus radiophilus</name>
    <dbReference type="NCBI Taxonomy" id="32062"/>
    <lineage>
        <taxon>Bacteria</taxon>
        <taxon>Thermotogati</taxon>
        <taxon>Deinococcota</taxon>
        <taxon>Deinococci</taxon>
        <taxon>Deinococcales</taxon>
        <taxon>Deinococcaceae</taxon>
        <taxon>Deinococcus</taxon>
    </lineage>
</organism>
<keyword evidence="3" id="KW-1185">Reference proteome</keyword>
<proteinExistence type="predicted"/>
<evidence type="ECO:0000313" key="3">
    <source>
        <dbReference type="Proteomes" id="UP000277766"/>
    </source>
</evidence>
<dbReference type="Pfam" id="PF08808">
    <property type="entry name" value="RES"/>
    <property type="match status" value="1"/>
</dbReference>
<dbReference type="EMBL" id="RXPE01000026">
    <property type="protein sequence ID" value="RTR25488.1"/>
    <property type="molecule type" value="Genomic_DNA"/>
</dbReference>
<dbReference type="Proteomes" id="UP000277766">
    <property type="component" value="Unassembled WGS sequence"/>
</dbReference>
<sequence length="169" mass="18700">MTLTLYRVSKVQYAQSPDLPEHGFGAARFGGRWNSPDPAGQADRRVIYASDTLAQAMLEVVVHVDSKVLRSVPHAYLRFEVNEDAVAELDVAQLPQSWNAHPETPATQVIGDQWFDEQVSPVLRVPSVILPLDVYGPGQSNYLIHARHPQVAQAVRLVGTSPLPFDPRL</sequence>
<evidence type="ECO:0000259" key="1">
    <source>
        <dbReference type="SMART" id="SM00953"/>
    </source>
</evidence>